<accession>A0A4Y7SYM7</accession>
<evidence type="ECO:0000313" key="2">
    <source>
        <dbReference type="Proteomes" id="UP000298030"/>
    </source>
</evidence>
<protein>
    <submittedName>
        <fullName evidence="1">Uncharacterized protein</fullName>
    </submittedName>
</protein>
<organism evidence="1 2">
    <name type="scientific">Coprinellus micaceus</name>
    <name type="common">Glistening ink-cap mushroom</name>
    <name type="synonym">Coprinus micaceus</name>
    <dbReference type="NCBI Taxonomy" id="71717"/>
    <lineage>
        <taxon>Eukaryota</taxon>
        <taxon>Fungi</taxon>
        <taxon>Dikarya</taxon>
        <taxon>Basidiomycota</taxon>
        <taxon>Agaricomycotina</taxon>
        <taxon>Agaricomycetes</taxon>
        <taxon>Agaricomycetidae</taxon>
        <taxon>Agaricales</taxon>
        <taxon>Agaricineae</taxon>
        <taxon>Psathyrellaceae</taxon>
        <taxon>Coprinellus</taxon>
    </lineage>
</organism>
<sequence length="251" mass="27745">MISGSSAYRACARRPVFWKRSAGYEDLPLELRLTILSYCGKGQLAALSSANNAVGDEAEHMLYNTISLTHTRPLELESCLSTLISSKRKAKLVESLAFSIRSSTEKALSLIPRFALALENTTSLDFLSYRVNDCSYSNRQTLVDALERRTFSLSALYISAIPITLGVLIQYQPELEIIGFWDCDDHDYGDIVEPFLEGGDQVSFSGAHQPPSDRSDPLVFGISNLLPTCSTSPLFLATPRSLYPARLCKMT</sequence>
<dbReference type="EMBL" id="QPFP01000046">
    <property type="protein sequence ID" value="TEB26734.1"/>
    <property type="molecule type" value="Genomic_DNA"/>
</dbReference>
<dbReference type="Proteomes" id="UP000298030">
    <property type="component" value="Unassembled WGS sequence"/>
</dbReference>
<dbReference type="OrthoDB" id="3070071at2759"/>
<gene>
    <name evidence="1" type="ORF">FA13DRAFT_1888093</name>
</gene>
<dbReference type="AlphaFoldDB" id="A0A4Y7SYM7"/>
<comment type="caution">
    <text evidence="1">The sequence shown here is derived from an EMBL/GenBank/DDBJ whole genome shotgun (WGS) entry which is preliminary data.</text>
</comment>
<proteinExistence type="predicted"/>
<keyword evidence="2" id="KW-1185">Reference proteome</keyword>
<reference evidence="1 2" key="1">
    <citation type="journal article" date="2019" name="Nat. Ecol. Evol.">
        <title>Megaphylogeny resolves global patterns of mushroom evolution.</title>
        <authorList>
            <person name="Varga T."/>
            <person name="Krizsan K."/>
            <person name="Foldi C."/>
            <person name="Dima B."/>
            <person name="Sanchez-Garcia M."/>
            <person name="Sanchez-Ramirez S."/>
            <person name="Szollosi G.J."/>
            <person name="Szarkandi J.G."/>
            <person name="Papp V."/>
            <person name="Albert L."/>
            <person name="Andreopoulos W."/>
            <person name="Angelini C."/>
            <person name="Antonin V."/>
            <person name="Barry K.W."/>
            <person name="Bougher N.L."/>
            <person name="Buchanan P."/>
            <person name="Buyck B."/>
            <person name="Bense V."/>
            <person name="Catcheside P."/>
            <person name="Chovatia M."/>
            <person name="Cooper J."/>
            <person name="Damon W."/>
            <person name="Desjardin D."/>
            <person name="Finy P."/>
            <person name="Geml J."/>
            <person name="Haridas S."/>
            <person name="Hughes K."/>
            <person name="Justo A."/>
            <person name="Karasinski D."/>
            <person name="Kautmanova I."/>
            <person name="Kiss B."/>
            <person name="Kocsube S."/>
            <person name="Kotiranta H."/>
            <person name="LaButti K.M."/>
            <person name="Lechner B.E."/>
            <person name="Liimatainen K."/>
            <person name="Lipzen A."/>
            <person name="Lukacs Z."/>
            <person name="Mihaltcheva S."/>
            <person name="Morgado L.N."/>
            <person name="Niskanen T."/>
            <person name="Noordeloos M.E."/>
            <person name="Ohm R.A."/>
            <person name="Ortiz-Santana B."/>
            <person name="Ovrebo C."/>
            <person name="Racz N."/>
            <person name="Riley R."/>
            <person name="Savchenko A."/>
            <person name="Shiryaev A."/>
            <person name="Soop K."/>
            <person name="Spirin V."/>
            <person name="Szebenyi C."/>
            <person name="Tomsovsky M."/>
            <person name="Tulloss R.E."/>
            <person name="Uehling J."/>
            <person name="Grigoriev I.V."/>
            <person name="Vagvolgyi C."/>
            <person name="Papp T."/>
            <person name="Martin F.M."/>
            <person name="Miettinen O."/>
            <person name="Hibbett D.S."/>
            <person name="Nagy L.G."/>
        </authorList>
    </citation>
    <scope>NUCLEOTIDE SEQUENCE [LARGE SCALE GENOMIC DNA]</scope>
    <source>
        <strain evidence="1 2">FP101781</strain>
    </source>
</reference>
<name>A0A4Y7SYM7_COPMI</name>
<evidence type="ECO:0000313" key="1">
    <source>
        <dbReference type="EMBL" id="TEB26734.1"/>
    </source>
</evidence>